<keyword evidence="14" id="KW-1185">Reference proteome</keyword>
<proteinExistence type="inferred from homology"/>
<dbReference type="GO" id="GO:0008810">
    <property type="term" value="F:cellulase activity"/>
    <property type="evidence" value="ECO:0007669"/>
    <property type="project" value="UniProtKB-EC"/>
</dbReference>
<evidence type="ECO:0000313" key="13">
    <source>
        <dbReference type="EMBL" id="ORY23845.1"/>
    </source>
</evidence>
<evidence type="ECO:0000256" key="3">
    <source>
        <dbReference type="ARBA" id="ARBA00022729"/>
    </source>
</evidence>
<dbReference type="PROSITE" id="PS51763">
    <property type="entry name" value="CBM10"/>
    <property type="match status" value="3"/>
</dbReference>
<dbReference type="Proteomes" id="UP000193920">
    <property type="component" value="Unassembled WGS sequence"/>
</dbReference>
<keyword evidence="3 11" id="KW-0732">Signal</keyword>
<comment type="catalytic activity">
    <reaction evidence="1 11">
        <text>Endohydrolysis of (1-&gt;4)-beta-D-glucosidic linkages in cellulose, lichenin and cereal beta-D-glucans.</text>
        <dbReference type="EC" id="3.2.1.4"/>
    </reaction>
</comment>
<evidence type="ECO:0000256" key="2">
    <source>
        <dbReference type="ARBA" id="ARBA00007072"/>
    </source>
</evidence>
<evidence type="ECO:0000313" key="14">
    <source>
        <dbReference type="Proteomes" id="UP000193920"/>
    </source>
</evidence>
<feature type="domain" description="CBM10" evidence="12">
    <location>
        <begin position="67"/>
        <end position="102"/>
    </location>
</feature>
<protein>
    <recommendedName>
        <fullName evidence="11">Endoglucanase</fullName>
        <ecNumber evidence="11">3.2.1.4</ecNumber>
    </recommendedName>
</protein>
<feature type="chain" id="PRO_5011834509" description="Endoglucanase" evidence="11">
    <location>
        <begin position="20"/>
        <end position="780"/>
    </location>
</feature>
<keyword evidence="9 10" id="KW-0624">Polysaccharide degradation</keyword>
<gene>
    <name evidence="13" type="ORF">LY90DRAFT_389665</name>
</gene>
<evidence type="ECO:0000256" key="11">
    <source>
        <dbReference type="RuleBase" id="RU361166"/>
    </source>
</evidence>
<dbReference type="EC" id="3.2.1.4" evidence="11"/>
<comment type="similarity">
    <text evidence="2 10 11">Belongs to the glycosyl hydrolase 9 (cellulase E) family.</text>
</comment>
<feature type="domain" description="CBM10" evidence="12">
    <location>
        <begin position="21"/>
        <end position="57"/>
    </location>
</feature>
<dbReference type="PROSITE" id="PS00698">
    <property type="entry name" value="GH9_3"/>
    <property type="match status" value="1"/>
</dbReference>
<evidence type="ECO:0000256" key="8">
    <source>
        <dbReference type="ARBA" id="ARBA00023295"/>
    </source>
</evidence>
<dbReference type="Gene3D" id="3.90.1220.10">
    <property type="entry name" value="Cellulose docking domain, dockering"/>
    <property type="match status" value="3"/>
</dbReference>
<dbReference type="SUPFAM" id="SSF64571">
    <property type="entry name" value="Cellulose docking domain, dockering"/>
    <property type="match status" value="3"/>
</dbReference>
<organism evidence="13 14">
    <name type="scientific">Neocallimastix californiae</name>
    <dbReference type="NCBI Taxonomy" id="1754190"/>
    <lineage>
        <taxon>Eukaryota</taxon>
        <taxon>Fungi</taxon>
        <taxon>Fungi incertae sedis</taxon>
        <taxon>Chytridiomycota</taxon>
        <taxon>Chytridiomycota incertae sedis</taxon>
        <taxon>Neocallimastigomycetes</taxon>
        <taxon>Neocallimastigales</taxon>
        <taxon>Neocallimastigaceae</taxon>
        <taxon>Neocallimastix</taxon>
    </lineage>
</organism>
<feature type="active site" evidence="10">
    <location>
        <position position="611"/>
    </location>
</feature>
<dbReference type="AlphaFoldDB" id="A0A1Y2APG8"/>
<dbReference type="InterPro" id="IPR002883">
    <property type="entry name" value="CBM10/Dockerin_dom"/>
</dbReference>
<keyword evidence="6 11" id="KW-0136">Cellulose degradation</keyword>
<accession>A0A1Y2APG8</accession>
<sequence>MKNLLLISIIGLLTSIAFAEECWSEKLGYKCCKYCNVEYEDEEGKWGLENDEWCGIKKSSCDVYYKECFASPAYPCCSKCNVVYTDEEGEWGYEKGSWCGIKDTCKNDYNSYSNTSTKTTSVSTSEPTCWSEKLGYDCCKHCTVSYTDESGEWGVEEDDVWCGILKTCKIDFDYAIDMERPYNSIPNPEKLHSRDYARILNLNLRFYECQWSGKAPEHKQVYWRYDSALEDGADVGLDLTGGFYDAGDHVKFNLPMSYAMTMLAWGGIDLYDNYVAAGQIDYLLQMVNHGADYFVRCHPEKEVIYAQVGVGDVDHCFWVPPELMTMERPTVCKLTPENGASDVTGQMAAALASASILNKKYGNTEKAELYLKHAIEIFDFADKYRDVYNNPCPEGASFYPSASYKDELVWGAAWVYRASGDEKYYQKADEYYDSLALSGRNLIGPITWDDASSGIVFLMSKPGFGSNWERYLGEAQHYVDQYLNDKGARTDGGMLWYSSVSGWGSARHAMAGTFLYCIFNTYHKPTDPKYFNFIQEQADYILGNNPFNRSLVVGSIPGYEPLNVHHRGSHGGYSPLSPPEHNMYPLYGALAGGPLQNDFWDDDRNNYVTNEVACDYNAGITGVMAYLTPWTVSDNFDIDDSEPEADAHLIIAIEKTWEDVYRLVANISTNLPTPAWELEFQMPIGHVFDDYSPIDAELVSWDEETRVVRLKNTPWNGPLTANLTETFRYQGHGMKEEEGVILPSHARLYYPKNKIYKNMKLTLYDKDGTTILETKDRDSD</sequence>
<feature type="signal peptide" evidence="11">
    <location>
        <begin position="1"/>
        <end position="19"/>
    </location>
</feature>
<dbReference type="EMBL" id="MCOG01000229">
    <property type="protein sequence ID" value="ORY23845.1"/>
    <property type="molecule type" value="Genomic_DNA"/>
</dbReference>
<dbReference type="PANTHER" id="PTHR22298">
    <property type="entry name" value="ENDO-1,4-BETA-GLUCANASE"/>
    <property type="match status" value="1"/>
</dbReference>
<keyword evidence="4" id="KW-0677">Repeat</keyword>
<dbReference type="OrthoDB" id="2104445at2759"/>
<dbReference type="Gene3D" id="1.50.10.10">
    <property type="match status" value="1"/>
</dbReference>
<keyword evidence="8 10" id="KW-0326">Glycosidase</keyword>
<evidence type="ECO:0000256" key="9">
    <source>
        <dbReference type="ARBA" id="ARBA00023326"/>
    </source>
</evidence>
<dbReference type="InterPro" id="IPR009034">
    <property type="entry name" value="Dockerin_dom_fun_sf"/>
</dbReference>
<name>A0A1Y2APG8_9FUNG</name>
<keyword evidence="7 10" id="KW-0119">Carbohydrate metabolism</keyword>
<dbReference type="Pfam" id="PF02013">
    <property type="entry name" value="CBM_10"/>
    <property type="match status" value="3"/>
</dbReference>
<evidence type="ECO:0000256" key="6">
    <source>
        <dbReference type="ARBA" id="ARBA00023001"/>
    </source>
</evidence>
<dbReference type="STRING" id="1754190.A0A1Y2APG8"/>
<dbReference type="InterPro" id="IPR012341">
    <property type="entry name" value="6hp_glycosidase-like_sf"/>
</dbReference>
<reference evidence="13 14" key="1">
    <citation type="submission" date="2016-08" db="EMBL/GenBank/DDBJ databases">
        <title>A Parts List for Fungal Cellulosomes Revealed by Comparative Genomics.</title>
        <authorList>
            <consortium name="DOE Joint Genome Institute"/>
            <person name="Haitjema C.H."/>
            <person name="Gilmore S.P."/>
            <person name="Henske J.K."/>
            <person name="Solomon K.V."/>
            <person name="De Groot R."/>
            <person name="Kuo A."/>
            <person name="Mondo S.J."/>
            <person name="Salamov A.A."/>
            <person name="Labutti K."/>
            <person name="Zhao Z."/>
            <person name="Chiniquy J."/>
            <person name="Barry K."/>
            <person name="Brewer H.M."/>
            <person name="Purvine S.O."/>
            <person name="Wright A.T."/>
            <person name="Boxma B."/>
            <person name="Van Alen T."/>
            <person name="Hackstein J.H."/>
            <person name="Baker S.E."/>
            <person name="Grigoriev I.V."/>
            <person name="O'Malley M.A."/>
        </authorList>
    </citation>
    <scope>NUCLEOTIDE SEQUENCE [LARGE SCALE GENOMIC DNA]</scope>
    <source>
        <strain evidence="13 14">G1</strain>
    </source>
</reference>
<dbReference type="InterPro" id="IPR008928">
    <property type="entry name" value="6-hairpin_glycosidase_sf"/>
</dbReference>
<evidence type="ECO:0000259" key="12">
    <source>
        <dbReference type="PROSITE" id="PS51763"/>
    </source>
</evidence>
<evidence type="ECO:0000256" key="4">
    <source>
        <dbReference type="ARBA" id="ARBA00022737"/>
    </source>
</evidence>
<feature type="active site" evidence="10">
    <location>
        <position position="602"/>
    </location>
</feature>
<evidence type="ECO:0000256" key="5">
    <source>
        <dbReference type="ARBA" id="ARBA00022801"/>
    </source>
</evidence>
<comment type="caution">
    <text evidence="13">The sequence shown here is derived from an EMBL/GenBank/DDBJ whole genome shotgun (WGS) entry which is preliminary data.</text>
</comment>
<feature type="domain" description="CBM10" evidence="12">
    <location>
        <begin position="128"/>
        <end position="165"/>
    </location>
</feature>
<evidence type="ECO:0000256" key="1">
    <source>
        <dbReference type="ARBA" id="ARBA00000966"/>
    </source>
</evidence>
<evidence type="ECO:0000256" key="7">
    <source>
        <dbReference type="ARBA" id="ARBA00023277"/>
    </source>
</evidence>
<dbReference type="SUPFAM" id="SSF48208">
    <property type="entry name" value="Six-hairpin glycosidases"/>
    <property type="match status" value="1"/>
</dbReference>
<evidence type="ECO:0000256" key="10">
    <source>
        <dbReference type="PROSITE-ProRule" id="PRU10060"/>
    </source>
</evidence>
<dbReference type="InterPro" id="IPR001701">
    <property type="entry name" value="Glyco_hydro_9"/>
</dbReference>
<dbReference type="InterPro" id="IPR033126">
    <property type="entry name" value="Glyco_hydro_9_Asp/Glu_AS"/>
</dbReference>
<dbReference type="GO" id="GO:0030245">
    <property type="term" value="P:cellulose catabolic process"/>
    <property type="evidence" value="ECO:0007669"/>
    <property type="project" value="UniProtKB-KW"/>
</dbReference>
<dbReference type="Pfam" id="PF00759">
    <property type="entry name" value="Glyco_hydro_9"/>
    <property type="match status" value="1"/>
</dbReference>
<keyword evidence="5 10" id="KW-0378">Hydrolase</keyword>